<dbReference type="SMART" id="SM01172">
    <property type="entry name" value="DUF3700"/>
    <property type="match status" value="1"/>
</dbReference>
<evidence type="ECO:0000313" key="3">
    <source>
        <dbReference type="Proteomes" id="UP000594263"/>
    </source>
</evidence>
<dbReference type="Gene3D" id="3.60.20.10">
    <property type="entry name" value="Glutamine Phosphoribosylpyrophosphate, subunit 1, domain 1"/>
    <property type="match status" value="1"/>
</dbReference>
<keyword evidence="3" id="KW-1185">Reference proteome</keyword>
<dbReference type="InterPro" id="IPR044828">
    <property type="entry name" value="TSJT1-like"/>
</dbReference>
<evidence type="ECO:0000259" key="1">
    <source>
        <dbReference type="SMART" id="SM01172"/>
    </source>
</evidence>
<dbReference type="PANTHER" id="PTHR45952:SF4">
    <property type="entry name" value="ALUMINUM INDUCED PROTEIN WITH YGL AND LRDR MOTIFS"/>
    <property type="match status" value="1"/>
</dbReference>
<accession>A0A7N0V8N4</accession>
<proteinExistence type="predicted"/>
<dbReference type="InterPro" id="IPR029055">
    <property type="entry name" value="Ntn_hydrolases_N"/>
</dbReference>
<dbReference type="AlphaFoldDB" id="A0A7N0V8N4"/>
<feature type="domain" description="DUF3700" evidence="1">
    <location>
        <begin position="2"/>
        <end position="231"/>
    </location>
</feature>
<dbReference type="Pfam" id="PF12481">
    <property type="entry name" value="DUF3700"/>
    <property type="match status" value="1"/>
</dbReference>
<dbReference type="PANTHER" id="PTHR45952">
    <property type="entry name" value="ALUMINUM INDUCED PROTEIN WITH YGL AND LRDR MOTIFS"/>
    <property type="match status" value="1"/>
</dbReference>
<dbReference type="SUPFAM" id="SSF56235">
    <property type="entry name" value="N-terminal nucleophile aminohydrolases (Ntn hydrolases)"/>
    <property type="match status" value="1"/>
</dbReference>
<dbReference type="InterPro" id="IPR024286">
    <property type="entry name" value="DUF3700"/>
</dbReference>
<dbReference type="Gramene" id="Kaladp0230s0005.1.v1.1">
    <property type="protein sequence ID" value="Kaladp0230s0005.1.v1.1"/>
    <property type="gene ID" value="Kaladp0230s0005.v1.1"/>
</dbReference>
<dbReference type="Proteomes" id="UP000594263">
    <property type="component" value="Unplaced"/>
</dbReference>
<name>A0A7N0V8N4_KALFE</name>
<organism evidence="2 3">
    <name type="scientific">Kalanchoe fedtschenkoi</name>
    <name type="common">Lavender scallops</name>
    <name type="synonym">South American air plant</name>
    <dbReference type="NCBI Taxonomy" id="63787"/>
    <lineage>
        <taxon>Eukaryota</taxon>
        <taxon>Viridiplantae</taxon>
        <taxon>Streptophyta</taxon>
        <taxon>Embryophyta</taxon>
        <taxon>Tracheophyta</taxon>
        <taxon>Spermatophyta</taxon>
        <taxon>Magnoliopsida</taxon>
        <taxon>eudicotyledons</taxon>
        <taxon>Gunneridae</taxon>
        <taxon>Pentapetalae</taxon>
        <taxon>Saxifragales</taxon>
        <taxon>Crassulaceae</taxon>
        <taxon>Kalanchoe</taxon>
    </lineage>
</organism>
<sequence>MLAIFDGSVARRPHSMNKPQENSVSALENGFLVDQFISSHPESVIVNSDASFTFAYSLKTNTILPRVQFANTDDIFCMFHGRMDDLAVLRHVYSMNDTDNEASVIIRTFQILRQLSHQTPRRVIDDISGSYISILYEAPSKFILASGAYWGELPLYWGIDARFCLVLSDDESLVKKACHSYRHFPKGEVYISCQGRTGLQALFGSPPPQFELNLTGESVRKQKIMKMILKVDKDMMSESDGEKCWCPPSPGYVKINTDFATFSDGGEDYIGIGIIARNSEGEMVMAASFRAESAQIPYSAQWGALMFAVKAAGYSRYKGVICESVHLDIERRMEEFTWDSIEQFIGSIAEEWAKLSDCTLSFVSCISAANRAAHALAEYAEEITQDFISWTGETPECISSIVASDRPQR</sequence>
<evidence type="ECO:0000313" key="2">
    <source>
        <dbReference type="EnsemblPlants" id="Kaladp0230s0005.1.v1.1"/>
    </source>
</evidence>
<reference evidence="2" key="1">
    <citation type="submission" date="2021-01" db="UniProtKB">
        <authorList>
            <consortium name="EnsemblPlants"/>
        </authorList>
    </citation>
    <scope>IDENTIFICATION</scope>
</reference>
<protein>
    <recommendedName>
        <fullName evidence="1">DUF3700 domain-containing protein</fullName>
    </recommendedName>
</protein>
<dbReference type="EnsemblPlants" id="Kaladp0230s0005.1.v1.1">
    <property type="protein sequence ID" value="Kaladp0230s0005.1.v1.1"/>
    <property type="gene ID" value="Kaladp0230s0005.v1.1"/>
</dbReference>